<dbReference type="NCBIfam" id="NF047702">
    <property type="entry name" value="LIC10965_fam"/>
    <property type="match status" value="1"/>
</dbReference>
<accession>A0A6N4R184</accession>
<dbReference type="RefSeq" id="WP_135569487.1">
    <property type="nucleotide sequence ID" value="NZ_RQGK01000017.1"/>
</dbReference>
<dbReference type="EMBL" id="RQGM01000016">
    <property type="protein sequence ID" value="TGL87456.1"/>
    <property type="molecule type" value="Genomic_DNA"/>
</dbReference>
<name>A0A6N4R184_9LEPT</name>
<reference evidence="1 2" key="1">
    <citation type="journal article" date="2019" name="PLoS Negl. Trop. Dis.">
        <title>Revisiting the worldwide diversity of Leptospira species in the environment.</title>
        <authorList>
            <person name="Vincent A.T."/>
            <person name="Schiettekatte O."/>
            <person name="Bourhy P."/>
            <person name="Veyrier F.J."/>
            <person name="Picardeau M."/>
        </authorList>
    </citation>
    <scope>NUCLEOTIDE SEQUENCE [LARGE SCALE GENOMIC DNA]</scope>
    <source>
        <strain evidence="1 2">201702445</strain>
    </source>
</reference>
<evidence type="ECO:0000313" key="2">
    <source>
        <dbReference type="Proteomes" id="UP000297613"/>
    </source>
</evidence>
<dbReference type="AlphaFoldDB" id="A0A6N4R184"/>
<comment type="caution">
    <text evidence="1">The sequence shown here is derived from an EMBL/GenBank/DDBJ whole genome shotgun (WGS) entry which is preliminary data.</text>
</comment>
<gene>
    <name evidence="1" type="ORF">EHQ83_04550</name>
</gene>
<evidence type="ECO:0000313" key="1">
    <source>
        <dbReference type="EMBL" id="TGL87456.1"/>
    </source>
</evidence>
<organism evidence="1 2">
    <name type="scientific">Leptospira yasudae</name>
    <dbReference type="NCBI Taxonomy" id="2202201"/>
    <lineage>
        <taxon>Bacteria</taxon>
        <taxon>Pseudomonadati</taxon>
        <taxon>Spirochaetota</taxon>
        <taxon>Spirochaetia</taxon>
        <taxon>Leptospirales</taxon>
        <taxon>Leptospiraceae</taxon>
        <taxon>Leptospira</taxon>
    </lineage>
</organism>
<sequence length="110" mass="12399">MIGKGLKSGFLVLLLVVSMGKEFHTHAEKEISNLSQESYASHQETKASPTCPICQFQRESHSFWNPDFLIRSSFPVLQTEEFSFSTIFVLSFDLDPIRLGRAPPLSLPLI</sequence>
<dbReference type="Proteomes" id="UP000297613">
    <property type="component" value="Unassembled WGS sequence"/>
</dbReference>
<protein>
    <submittedName>
        <fullName evidence="1">Uncharacterized protein</fullName>
    </submittedName>
</protein>
<proteinExistence type="predicted"/>